<accession>A0ABR4P6W8</accession>
<name>A0ABR4P6W8_9HELO</name>
<protein>
    <submittedName>
        <fullName evidence="1">Uncharacterized protein</fullName>
    </submittedName>
</protein>
<organism evidence="1 2">
    <name type="scientific">Phlyctema vagabunda</name>
    <dbReference type="NCBI Taxonomy" id="108571"/>
    <lineage>
        <taxon>Eukaryota</taxon>
        <taxon>Fungi</taxon>
        <taxon>Dikarya</taxon>
        <taxon>Ascomycota</taxon>
        <taxon>Pezizomycotina</taxon>
        <taxon>Leotiomycetes</taxon>
        <taxon>Helotiales</taxon>
        <taxon>Dermateaceae</taxon>
        <taxon>Phlyctema</taxon>
    </lineage>
</organism>
<dbReference type="PANTHER" id="PTHR38846:SF1">
    <property type="entry name" value="C3H1-TYPE DOMAIN-CONTAINING PROTEIN"/>
    <property type="match status" value="1"/>
</dbReference>
<dbReference type="PANTHER" id="PTHR38846">
    <property type="entry name" value="C3H1-TYPE DOMAIN-CONTAINING PROTEIN"/>
    <property type="match status" value="1"/>
</dbReference>
<gene>
    <name evidence="1" type="ORF">PVAG01_09285</name>
</gene>
<comment type="caution">
    <text evidence="1">The sequence shown here is derived from an EMBL/GenBank/DDBJ whole genome shotgun (WGS) entry which is preliminary data.</text>
</comment>
<dbReference type="Proteomes" id="UP001629113">
    <property type="component" value="Unassembled WGS sequence"/>
</dbReference>
<reference evidence="1 2" key="1">
    <citation type="submission" date="2024-06" db="EMBL/GenBank/DDBJ databases">
        <title>Complete genome of Phlyctema vagabunda strain 19-DSS-EL-015.</title>
        <authorList>
            <person name="Fiorenzani C."/>
        </authorList>
    </citation>
    <scope>NUCLEOTIDE SEQUENCE [LARGE SCALE GENOMIC DNA]</scope>
    <source>
        <strain evidence="1 2">19-DSS-EL-015</strain>
    </source>
</reference>
<evidence type="ECO:0000313" key="2">
    <source>
        <dbReference type="Proteomes" id="UP001629113"/>
    </source>
</evidence>
<proteinExistence type="predicted"/>
<sequence length="116" mass="13590">MPRKNNRNRKNGPRRDIVREFSVYFGDEGKLENWQRLCRDPGLHGEFTSLTRCRKALRTVCVNIWDLLDAIQAGTAVPRFPNKHALAQYTIEEERFYPKKQAKKQGPVKDLLKHIV</sequence>
<evidence type="ECO:0000313" key="1">
    <source>
        <dbReference type="EMBL" id="KAL3419064.1"/>
    </source>
</evidence>
<dbReference type="EMBL" id="JBFCZG010000008">
    <property type="protein sequence ID" value="KAL3419064.1"/>
    <property type="molecule type" value="Genomic_DNA"/>
</dbReference>
<keyword evidence="2" id="KW-1185">Reference proteome</keyword>